<dbReference type="RefSeq" id="WP_161894361.1">
    <property type="nucleotide sequence ID" value="NZ_BJOV01000002.1"/>
</dbReference>
<dbReference type="InterPro" id="IPR050765">
    <property type="entry name" value="Riboflavin_Biosynth_HTPR"/>
</dbReference>
<sequence>MTGYIFYTASTLDGFLADENDSLDWLLTQPIDEDGPHSIADLMAATGAIAMGFTTYQWLVDHITASGEEWPYPDHPTFLFTHRDVTPVHPTVTVVAGPPSDHRAAVEAAAGDKGVWVVGGGDLAAQFAESDMLDEMLVSFAPATVGSGRPLFPRAWDFELLETVQNKAFVIARYRVVGPR</sequence>
<evidence type="ECO:0000259" key="1">
    <source>
        <dbReference type="Pfam" id="PF01872"/>
    </source>
</evidence>
<proteinExistence type="predicted"/>
<dbReference type="PANTHER" id="PTHR38011">
    <property type="entry name" value="DIHYDROFOLATE REDUCTASE FAMILY PROTEIN (AFU_ORTHOLOGUE AFUA_8G06820)"/>
    <property type="match status" value="1"/>
</dbReference>
<evidence type="ECO:0000313" key="3">
    <source>
        <dbReference type="Proteomes" id="UP000444960"/>
    </source>
</evidence>
<reference evidence="3" key="1">
    <citation type="submission" date="2019-06" db="EMBL/GenBank/DDBJ databases">
        <title>Gordonia isolated from sludge of a wastewater treatment plant.</title>
        <authorList>
            <person name="Tamura T."/>
            <person name="Aoyama K."/>
            <person name="Kang Y."/>
            <person name="Saito S."/>
            <person name="Akiyama N."/>
            <person name="Yazawa K."/>
            <person name="Gonoi T."/>
            <person name="Mikami Y."/>
        </authorList>
    </citation>
    <scope>NUCLEOTIDE SEQUENCE [LARGE SCALE GENOMIC DNA]</scope>
    <source>
        <strain evidence="3">NBRC 107696</strain>
    </source>
</reference>
<dbReference type="GO" id="GO:0009231">
    <property type="term" value="P:riboflavin biosynthetic process"/>
    <property type="evidence" value="ECO:0007669"/>
    <property type="project" value="InterPro"/>
</dbReference>
<name>A0A7I9V5X5_9ACTN</name>
<dbReference type="Gene3D" id="3.40.430.10">
    <property type="entry name" value="Dihydrofolate Reductase, subunit A"/>
    <property type="match status" value="1"/>
</dbReference>
<dbReference type="SUPFAM" id="SSF53597">
    <property type="entry name" value="Dihydrofolate reductase-like"/>
    <property type="match status" value="1"/>
</dbReference>
<feature type="domain" description="Bacterial bifunctional deaminase-reductase C-terminal" evidence="1">
    <location>
        <begin position="8"/>
        <end position="153"/>
    </location>
</feature>
<dbReference type="OrthoDB" id="3427770at2"/>
<evidence type="ECO:0000313" key="2">
    <source>
        <dbReference type="EMBL" id="GEE00470.1"/>
    </source>
</evidence>
<dbReference type="InterPro" id="IPR002734">
    <property type="entry name" value="RibDG_C"/>
</dbReference>
<gene>
    <name evidence="2" type="ORF">nbrc107696_09160</name>
</gene>
<comment type="caution">
    <text evidence="2">The sequence shown here is derived from an EMBL/GenBank/DDBJ whole genome shotgun (WGS) entry which is preliminary data.</text>
</comment>
<organism evidence="2 3">
    <name type="scientific">Gordonia spumicola</name>
    <dbReference type="NCBI Taxonomy" id="589161"/>
    <lineage>
        <taxon>Bacteria</taxon>
        <taxon>Bacillati</taxon>
        <taxon>Actinomycetota</taxon>
        <taxon>Actinomycetes</taxon>
        <taxon>Mycobacteriales</taxon>
        <taxon>Gordoniaceae</taxon>
        <taxon>Gordonia</taxon>
    </lineage>
</organism>
<dbReference type="PANTHER" id="PTHR38011:SF11">
    <property type="entry name" value="2,5-DIAMINO-6-RIBOSYLAMINO-4(3H)-PYRIMIDINONE 5'-PHOSPHATE REDUCTASE"/>
    <property type="match status" value="1"/>
</dbReference>
<dbReference type="InterPro" id="IPR024072">
    <property type="entry name" value="DHFR-like_dom_sf"/>
</dbReference>
<dbReference type="AlphaFoldDB" id="A0A7I9V5X5"/>
<dbReference type="EMBL" id="BJOV01000002">
    <property type="protein sequence ID" value="GEE00470.1"/>
    <property type="molecule type" value="Genomic_DNA"/>
</dbReference>
<dbReference type="Pfam" id="PF01872">
    <property type="entry name" value="RibD_C"/>
    <property type="match status" value="1"/>
</dbReference>
<protein>
    <submittedName>
        <fullName evidence="2">Dihydrofolate reductase</fullName>
    </submittedName>
</protein>
<keyword evidence="3" id="KW-1185">Reference proteome</keyword>
<dbReference type="GO" id="GO:0008703">
    <property type="term" value="F:5-amino-6-(5-phosphoribosylamino)uracil reductase activity"/>
    <property type="evidence" value="ECO:0007669"/>
    <property type="project" value="InterPro"/>
</dbReference>
<dbReference type="Proteomes" id="UP000444960">
    <property type="component" value="Unassembled WGS sequence"/>
</dbReference>
<accession>A0A7I9V5X5</accession>